<dbReference type="InterPro" id="IPR036264">
    <property type="entry name" value="Bact_exopeptidase_dim_dom"/>
</dbReference>
<evidence type="ECO:0000313" key="3">
    <source>
        <dbReference type="EMBL" id="MBM9619354.1"/>
    </source>
</evidence>
<dbReference type="Gene3D" id="3.30.70.360">
    <property type="match status" value="1"/>
</dbReference>
<gene>
    <name evidence="3" type="ORF">JE024_11560</name>
</gene>
<dbReference type="PANTHER" id="PTHR11014:SF63">
    <property type="entry name" value="METALLOPEPTIDASE, PUTATIVE (AFU_ORTHOLOGUE AFUA_6G09600)-RELATED"/>
    <property type="match status" value="1"/>
</dbReference>
<dbReference type="Proteomes" id="UP000664109">
    <property type="component" value="Unassembled WGS sequence"/>
</dbReference>
<feature type="compositionally biased region" description="Low complexity" evidence="1">
    <location>
        <begin position="437"/>
        <end position="449"/>
    </location>
</feature>
<protein>
    <submittedName>
        <fullName evidence="3">Amidohydrolase</fullName>
    </submittedName>
</protein>
<dbReference type="Pfam" id="PF01546">
    <property type="entry name" value="Peptidase_M20"/>
    <property type="match status" value="1"/>
</dbReference>
<dbReference type="PANTHER" id="PTHR11014">
    <property type="entry name" value="PEPTIDASE M20 FAMILY MEMBER"/>
    <property type="match status" value="1"/>
</dbReference>
<evidence type="ECO:0000313" key="4">
    <source>
        <dbReference type="Proteomes" id="UP000664109"/>
    </source>
</evidence>
<dbReference type="NCBIfam" id="TIGR01891">
    <property type="entry name" value="amidohydrolases"/>
    <property type="match status" value="1"/>
</dbReference>
<accession>A0ABS2UPP7</accession>
<dbReference type="EMBL" id="JAFEJA010000001">
    <property type="protein sequence ID" value="MBM9619354.1"/>
    <property type="molecule type" value="Genomic_DNA"/>
</dbReference>
<dbReference type="InterPro" id="IPR017439">
    <property type="entry name" value="Amidohydrolase"/>
</dbReference>
<dbReference type="InterPro" id="IPR002933">
    <property type="entry name" value="Peptidase_M20"/>
</dbReference>
<name>A0ABS2UPP7_9ACTN</name>
<organism evidence="3 4">
    <name type="scientific">Streptomyces zhihengii</name>
    <dbReference type="NCBI Taxonomy" id="1818004"/>
    <lineage>
        <taxon>Bacteria</taxon>
        <taxon>Bacillati</taxon>
        <taxon>Actinomycetota</taxon>
        <taxon>Actinomycetes</taxon>
        <taxon>Kitasatosporales</taxon>
        <taxon>Streptomycetaceae</taxon>
        <taxon>Streptomyces</taxon>
    </lineage>
</organism>
<proteinExistence type="predicted"/>
<feature type="region of interest" description="Disordered" evidence="1">
    <location>
        <begin position="410"/>
        <end position="449"/>
    </location>
</feature>
<reference evidence="3 4" key="1">
    <citation type="journal article" date="2016" name="Arch. Microbiol.">
        <title>Streptomyces zhihengii sp. nov., isolated from rhizospheric soil of Psammosilene tunicoides.</title>
        <authorList>
            <person name="Huang M.J."/>
            <person name="Fei J.J."/>
            <person name="Salam N."/>
            <person name="Kim C.J."/>
            <person name="Hozzein W.N."/>
            <person name="Xiao M."/>
            <person name="Huang H.Q."/>
            <person name="Li W.J."/>
        </authorList>
    </citation>
    <scope>NUCLEOTIDE SEQUENCE [LARGE SCALE GENOMIC DNA]</scope>
    <source>
        <strain evidence="3 4">YIM T102</strain>
    </source>
</reference>
<dbReference type="SUPFAM" id="SSF55031">
    <property type="entry name" value="Bacterial exopeptidase dimerisation domain"/>
    <property type="match status" value="1"/>
</dbReference>
<keyword evidence="4" id="KW-1185">Reference proteome</keyword>
<comment type="caution">
    <text evidence="3">The sequence shown here is derived from an EMBL/GenBank/DDBJ whole genome shotgun (WGS) entry which is preliminary data.</text>
</comment>
<dbReference type="RefSeq" id="WP_205373499.1">
    <property type="nucleotide sequence ID" value="NZ_JAFEJA010000001.1"/>
</dbReference>
<feature type="domain" description="Peptidase M20 dimerisation" evidence="2">
    <location>
        <begin position="198"/>
        <end position="292"/>
    </location>
</feature>
<sequence length="449" mass="45966">MESETVTAPDAPAPAPALPSLRPALELYLDLHTHPELSGHEHRTADRLAGWLHDHGCAVTRGVGGGHGTVGVLANGPGPTVMLRAELDALPVTERTGLPYASTVPGVMHACGHDLHLAAAAGALASLAAARDTWRGTVVLVGQPAEETLDGARAMLADGLYERFGTPAVVLAQHAAPLPAGAVAHAGHGPLMPAGTTLDVVVRGRGGHGGTPHLAVDPVVTAAAVVLRLQTVVSRECAPAEQVVLTVGSLRAGERANVIPDRAELALSLRAVDDRALDRVRAAVERVVRAECAASGSEDPPDITVTSRAPALTPDPAATAALRRVHAAALGSGRVMSAPVLGAVEDYAHFGAGGVPLAYWLLGTTGARRWREALATGAPLPPNHSPEFAPDVRTALPTGITALTSAALHTLRARPEGAQPPSDPDHAEAPSRPARPEAPSRSTRPEASA</sequence>
<dbReference type="SUPFAM" id="SSF53187">
    <property type="entry name" value="Zn-dependent exopeptidases"/>
    <property type="match status" value="1"/>
</dbReference>
<dbReference type="Gene3D" id="3.40.630.10">
    <property type="entry name" value="Zn peptidases"/>
    <property type="match status" value="1"/>
</dbReference>
<dbReference type="Pfam" id="PF07687">
    <property type="entry name" value="M20_dimer"/>
    <property type="match status" value="1"/>
</dbReference>
<dbReference type="InterPro" id="IPR011650">
    <property type="entry name" value="Peptidase_M20_dimer"/>
</dbReference>
<evidence type="ECO:0000256" key="1">
    <source>
        <dbReference type="SAM" id="MobiDB-lite"/>
    </source>
</evidence>
<dbReference type="PIRSF" id="PIRSF005962">
    <property type="entry name" value="Pept_M20D_amidohydro"/>
    <property type="match status" value="1"/>
</dbReference>
<evidence type="ECO:0000259" key="2">
    <source>
        <dbReference type="Pfam" id="PF07687"/>
    </source>
</evidence>